<evidence type="ECO:0000313" key="2">
    <source>
        <dbReference type="Proteomes" id="UP001291623"/>
    </source>
</evidence>
<keyword evidence="2" id="KW-1185">Reference proteome</keyword>
<proteinExistence type="predicted"/>
<comment type="caution">
    <text evidence="1">The sequence shown here is derived from an EMBL/GenBank/DDBJ whole genome shotgun (WGS) entry which is preliminary data.</text>
</comment>
<gene>
    <name evidence="1" type="ORF">RND71_037013</name>
</gene>
<sequence length="218" mass="24281">MADRPTNTFFAEKRRYVGSSPKKLPSLRQTIPGDSSLGPSPLLPVSHGMCLNDQGLRTDKLISPTRSYPRREQISPTRVQTHTAGLQLDFKFPLLCHPAMPRGTLGNINKMRQIIHYFFYPLMRAKHKKILSINPSIFTPTDINNNCNSPKSTKSPNKFFEDPNDVVGLGIVAAMSSNNNHQSSINKASILVILPKSPTNPIPIMSNIPKKNKQPTIE</sequence>
<protein>
    <submittedName>
        <fullName evidence="1">Uncharacterized protein</fullName>
    </submittedName>
</protein>
<name>A0AAE1R1I8_9SOLA</name>
<organism evidence="1 2">
    <name type="scientific">Anisodus tanguticus</name>
    <dbReference type="NCBI Taxonomy" id="243964"/>
    <lineage>
        <taxon>Eukaryota</taxon>
        <taxon>Viridiplantae</taxon>
        <taxon>Streptophyta</taxon>
        <taxon>Embryophyta</taxon>
        <taxon>Tracheophyta</taxon>
        <taxon>Spermatophyta</taxon>
        <taxon>Magnoliopsida</taxon>
        <taxon>eudicotyledons</taxon>
        <taxon>Gunneridae</taxon>
        <taxon>Pentapetalae</taxon>
        <taxon>asterids</taxon>
        <taxon>lamiids</taxon>
        <taxon>Solanales</taxon>
        <taxon>Solanaceae</taxon>
        <taxon>Solanoideae</taxon>
        <taxon>Hyoscyameae</taxon>
        <taxon>Anisodus</taxon>
    </lineage>
</organism>
<dbReference type="EMBL" id="JAVYJV010000020">
    <property type="protein sequence ID" value="KAK4343919.1"/>
    <property type="molecule type" value="Genomic_DNA"/>
</dbReference>
<evidence type="ECO:0000313" key="1">
    <source>
        <dbReference type="EMBL" id="KAK4343919.1"/>
    </source>
</evidence>
<accession>A0AAE1R1I8</accession>
<dbReference type="AlphaFoldDB" id="A0AAE1R1I8"/>
<reference evidence="1" key="1">
    <citation type="submission" date="2023-12" db="EMBL/GenBank/DDBJ databases">
        <title>Genome assembly of Anisodus tanguticus.</title>
        <authorList>
            <person name="Wang Y.-J."/>
        </authorList>
    </citation>
    <scope>NUCLEOTIDE SEQUENCE</scope>
    <source>
        <strain evidence="1">KB-2021</strain>
        <tissue evidence="1">Leaf</tissue>
    </source>
</reference>
<dbReference type="Proteomes" id="UP001291623">
    <property type="component" value="Unassembled WGS sequence"/>
</dbReference>